<organism evidence="1 2">
    <name type="scientific">Cochliobolus sativus (strain ND90Pr / ATCC 201652)</name>
    <name type="common">Common root rot and spot blotch fungus</name>
    <name type="synonym">Bipolaris sorokiniana</name>
    <dbReference type="NCBI Taxonomy" id="665912"/>
    <lineage>
        <taxon>Eukaryota</taxon>
        <taxon>Fungi</taxon>
        <taxon>Dikarya</taxon>
        <taxon>Ascomycota</taxon>
        <taxon>Pezizomycotina</taxon>
        <taxon>Dothideomycetes</taxon>
        <taxon>Pleosporomycetidae</taxon>
        <taxon>Pleosporales</taxon>
        <taxon>Pleosporineae</taxon>
        <taxon>Pleosporaceae</taxon>
        <taxon>Bipolaris</taxon>
    </lineage>
</organism>
<evidence type="ECO:0000313" key="2">
    <source>
        <dbReference type="Proteomes" id="UP000016934"/>
    </source>
</evidence>
<dbReference type="RefSeq" id="XP_007695882.1">
    <property type="nucleotide sequence ID" value="XM_007697692.1"/>
</dbReference>
<gene>
    <name evidence="1" type="ORF">COCSADRAFT_270218</name>
</gene>
<keyword evidence="2" id="KW-1185">Reference proteome</keyword>
<dbReference type="AlphaFoldDB" id="M2T108"/>
<dbReference type="GeneID" id="19135601"/>
<proteinExistence type="predicted"/>
<dbReference type="HOGENOM" id="CLU_2170629_0_0_1"/>
<evidence type="ECO:0000313" key="1">
    <source>
        <dbReference type="EMBL" id="EMD68215.1"/>
    </source>
</evidence>
<dbReference type="EMBL" id="KB445638">
    <property type="protein sequence ID" value="EMD68215.1"/>
    <property type="molecule type" value="Genomic_DNA"/>
</dbReference>
<reference evidence="2" key="2">
    <citation type="journal article" date="2013" name="PLoS Genet.">
        <title>Comparative genome structure, secondary metabolite, and effector coding capacity across Cochliobolus pathogens.</title>
        <authorList>
            <person name="Condon B.J."/>
            <person name="Leng Y."/>
            <person name="Wu D."/>
            <person name="Bushley K.E."/>
            <person name="Ohm R.A."/>
            <person name="Otillar R."/>
            <person name="Martin J."/>
            <person name="Schackwitz W."/>
            <person name="Grimwood J."/>
            <person name="MohdZainudin N."/>
            <person name="Xue C."/>
            <person name="Wang R."/>
            <person name="Manning V.A."/>
            <person name="Dhillon B."/>
            <person name="Tu Z.J."/>
            <person name="Steffenson B.J."/>
            <person name="Salamov A."/>
            <person name="Sun H."/>
            <person name="Lowry S."/>
            <person name="LaButti K."/>
            <person name="Han J."/>
            <person name="Copeland A."/>
            <person name="Lindquist E."/>
            <person name="Barry K."/>
            <person name="Schmutz J."/>
            <person name="Baker S.E."/>
            <person name="Ciuffetti L.M."/>
            <person name="Grigoriev I.V."/>
            <person name="Zhong S."/>
            <person name="Turgeon B.G."/>
        </authorList>
    </citation>
    <scope>NUCLEOTIDE SEQUENCE [LARGE SCALE GENOMIC DNA]</scope>
    <source>
        <strain evidence="2">ND90Pr / ATCC 201652</strain>
    </source>
</reference>
<accession>M2T108</accession>
<dbReference type="OrthoDB" id="3679012at2759"/>
<reference evidence="1 2" key="1">
    <citation type="journal article" date="2012" name="PLoS Pathog.">
        <title>Diverse lifestyles and strategies of plant pathogenesis encoded in the genomes of eighteen Dothideomycetes fungi.</title>
        <authorList>
            <person name="Ohm R.A."/>
            <person name="Feau N."/>
            <person name="Henrissat B."/>
            <person name="Schoch C.L."/>
            <person name="Horwitz B.A."/>
            <person name="Barry K.W."/>
            <person name="Condon B.J."/>
            <person name="Copeland A.C."/>
            <person name="Dhillon B."/>
            <person name="Glaser F."/>
            <person name="Hesse C.N."/>
            <person name="Kosti I."/>
            <person name="LaButti K."/>
            <person name="Lindquist E.A."/>
            <person name="Lucas S."/>
            <person name="Salamov A.A."/>
            <person name="Bradshaw R.E."/>
            <person name="Ciuffetti L."/>
            <person name="Hamelin R.C."/>
            <person name="Kema G.H.J."/>
            <person name="Lawrence C."/>
            <person name="Scott J.A."/>
            <person name="Spatafora J.W."/>
            <person name="Turgeon B.G."/>
            <person name="de Wit P.J.G.M."/>
            <person name="Zhong S."/>
            <person name="Goodwin S.B."/>
            <person name="Grigoriev I.V."/>
        </authorList>
    </citation>
    <scope>NUCLEOTIDE SEQUENCE [LARGE SCALE GENOMIC DNA]</scope>
    <source>
        <strain evidence="2">ND90Pr / ATCC 201652</strain>
    </source>
</reference>
<dbReference type="Proteomes" id="UP000016934">
    <property type="component" value="Unassembled WGS sequence"/>
</dbReference>
<name>M2T108_COCSN</name>
<dbReference type="KEGG" id="bsc:COCSADRAFT_270218"/>
<protein>
    <submittedName>
        <fullName evidence="1">Uncharacterized protein</fullName>
    </submittedName>
</protein>
<sequence length="123" mass="14258">MTPTHSSEMLLPAPLCMFLSRCTPAMQHNKPSLHTRRVCVMPNLRAILIITFYLDTAIACRILPRWWHSPSICCRLICHVTKGWAGYIGMHRASSQRRRWFLHLCAFKLNAKRVLDGQRTKTI</sequence>